<dbReference type="Proteomes" id="UP000238836">
    <property type="component" value="Unassembled WGS sequence"/>
</dbReference>
<protein>
    <submittedName>
        <fullName evidence="1">UbiE/COQ5 methyltransferase-like protein</fullName>
    </submittedName>
</protein>
<dbReference type="Gene3D" id="3.40.50.150">
    <property type="entry name" value="Vaccinia Virus protein VP39"/>
    <property type="match status" value="1"/>
</dbReference>
<dbReference type="InterPro" id="IPR029063">
    <property type="entry name" value="SAM-dependent_MTases_sf"/>
</dbReference>
<reference evidence="1 2" key="1">
    <citation type="submission" date="2018-03" db="EMBL/GenBank/DDBJ databases">
        <title>Genomic Encyclopedia of Archaeal and Bacterial Type Strains, Phase II (KMG-II): from individual species to whole genera.</title>
        <authorList>
            <person name="Goeker M."/>
        </authorList>
    </citation>
    <scope>NUCLEOTIDE SEQUENCE [LARGE SCALE GENOMIC DNA]</scope>
    <source>
        <strain evidence="1 2">RHA1</strain>
    </source>
</reference>
<keyword evidence="2" id="KW-1185">Reference proteome</keyword>
<comment type="caution">
    <text evidence="1">The sequence shown here is derived from an EMBL/GenBank/DDBJ whole genome shotgun (WGS) entry which is preliminary data.</text>
</comment>
<evidence type="ECO:0000313" key="1">
    <source>
        <dbReference type="EMBL" id="PRZ16324.1"/>
    </source>
</evidence>
<dbReference type="RefSeq" id="WP_106341703.1">
    <property type="nucleotide sequence ID" value="NZ_PVTZ01000002.1"/>
</dbReference>
<dbReference type="Pfam" id="PF01209">
    <property type="entry name" value="Ubie_methyltran"/>
    <property type="match status" value="1"/>
</dbReference>
<dbReference type="EMBL" id="PVTZ01000002">
    <property type="protein sequence ID" value="PRZ16324.1"/>
    <property type="molecule type" value="Genomic_DNA"/>
</dbReference>
<sequence length="202" mass="23781">MIVNEQITDEKLLKYYLDSRQPEAYEWNISPQNLYIESTIRDFVQKHLNLFPGIQVCNVGIGSGEWDDFLGFWLNGMGQLTSIDKNKDICDIFRYRQSKENHPNPSKVICEDVLFTSLDNAQFDIVTVIGSTVKESGAYDDILNQCFNLVKKDGRILYMDFVRYHHPRQFENYIYESKYTIEKVYMDNKYPELSFYIFLAGK</sequence>
<name>A0ABX5ERX1_9BACL</name>
<evidence type="ECO:0000313" key="2">
    <source>
        <dbReference type="Proteomes" id="UP000238836"/>
    </source>
</evidence>
<gene>
    <name evidence="1" type="ORF">CLV36_10232</name>
</gene>
<proteinExistence type="predicted"/>
<dbReference type="SUPFAM" id="SSF53335">
    <property type="entry name" value="S-adenosyl-L-methionine-dependent methyltransferases"/>
    <property type="match status" value="1"/>
</dbReference>
<dbReference type="CDD" id="cd02440">
    <property type="entry name" value="AdoMet_MTases"/>
    <property type="match status" value="1"/>
</dbReference>
<accession>A0ABX5ERX1</accession>
<organism evidence="1 2">
    <name type="scientific">Laceyella sediminis</name>
    <dbReference type="NCBI Taxonomy" id="573074"/>
    <lineage>
        <taxon>Bacteria</taxon>
        <taxon>Bacillati</taxon>
        <taxon>Bacillota</taxon>
        <taxon>Bacilli</taxon>
        <taxon>Bacillales</taxon>
        <taxon>Thermoactinomycetaceae</taxon>
        <taxon>Laceyella</taxon>
    </lineage>
</organism>